<evidence type="ECO:0000256" key="5">
    <source>
        <dbReference type="SAM" id="MobiDB-lite"/>
    </source>
</evidence>
<protein>
    <recommendedName>
        <fullName evidence="6">BZIP domain-containing protein</fullName>
    </recommendedName>
</protein>
<keyword evidence="8" id="KW-1185">Reference proteome</keyword>
<name>A0A9P4MC92_9PEZI</name>
<keyword evidence="1" id="KW-0805">Transcription regulation</keyword>
<dbReference type="Proteomes" id="UP000799772">
    <property type="component" value="Unassembled WGS sequence"/>
</dbReference>
<feature type="domain" description="BZIP" evidence="6">
    <location>
        <begin position="204"/>
        <end position="261"/>
    </location>
</feature>
<feature type="coiled-coil region" evidence="4">
    <location>
        <begin position="216"/>
        <end position="264"/>
    </location>
</feature>
<gene>
    <name evidence="7" type="ORF">NA57DRAFT_54130</name>
</gene>
<dbReference type="InterPro" id="IPR050946">
    <property type="entry name" value="AP-1_TF_bZIP"/>
</dbReference>
<dbReference type="CDD" id="cd14686">
    <property type="entry name" value="bZIP"/>
    <property type="match status" value="1"/>
</dbReference>
<dbReference type="PANTHER" id="PTHR11462:SF35">
    <property type="entry name" value="TRANSCRIPTION FACTOR JRA"/>
    <property type="match status" value="1"/>
</dbReference>
<dbReference type="SMART" id="SM00338">
    <property type="entry name" value="BRLZ"/>
    <property type="match status" value="1"/>
</dbReference>
<feature type="compositionally biased region" description="Basic and acidic residues" evidence="5">
    <location>
        <begin position="12"/>
        <end position="25"/>
    </location>
</feature>
<evidence type="ECO:0000256" key="1">
    <source>
        <dbReference type="ARBA" id="ARBA00023015"/>
    </source>
</evidence>
<dbReference type="GO" id="GO:0000981">
    <property type="term" value="F:DNA-binding transcription factor activity, RNA polymerase II-specific"/>
    <property type="evidence" value="ECO:0007669"/>
    <property type="project" value="TreeGrafter"/>
</dbReference>
<keyword evidence="2" id="KW-0238">DNA-binding</keyword>
<evidence type="ECO:0000313" key="7">
    <source>
        <dbReference type="EMBL" id="KAF2102207.1"/>
    </source>
</evidence>
<dbReference type="OrthoDB" id="2257100at2759"/>
<sequence>MKIPQREATAPDVHHKRDHQQDAPSDRPLSPTSAHTNALQHGSGSTCLYPSTTSHLSFFAPAELSSFNPVIQNQNSALSFGDCTLPSSNILNFTSFSDFTHVDTTSGAYETALGDPISFDLDSPYDINQLYNTDNSVYVSTTPSGVAQGAFSFEGEGTLLPEPLSFENASPQGLMSRPSPASPQSTTGSSSMQHSKPSDALTLKRHRNNIAAKKYRQKRIDRIEELEEEVRSVTKEKDQLRLELAKREAEVEMLRKMLERKNGEDR</sequence>
<evidence type="ECO:0000256" key="4">
    <source>
        <dbReference type="SAM" id="Coils"/>
    </source>
</evidence>
<keyword evidence="4" id="KW-0175">Coiled coil</keyword>
<evidence type="ECO:0000256" key="3">
    <source>
        <dbReference type="ARBA" id="ARBA00023163"/>
    </source>
</evidence>
<dbReference type="SUPFAM" id="SSF57959">
    <property type="entry name" value="Leucine zipper domain"/>
    <property type="match status" value="1"/>
</dbReference>
<dbReference type="GO" id="GO:1903833">
    <property type="term" value="P:positive regulation of cellular response to amino acid starvation"/>
    <property type="evidence" value="ECO:0007669"/>
    <property type="project" value="TreeGrafter"/>
</dbReference>
<dbReference type="PROSITE" id="PS00036">
    <property type="entry name" value="BZIP_BASIC"/>
    <property type="match status" value="1"/>
</dbReference>
<proteinExistence type="predicted"/>
<evidence type="ECO:0000259" key="6">
    <source>
        <dbReference type="PROSITE" id="PS50217"/>
    </source>
</evidence>
<dbReference type="GO" id="GO:0001080">
    <property type="term" value="P:nitrogen catabolite activation of transcription from RNA polymerase II promoter"/>
    <property type="evidence" value="ECO:0007669"/>
    <property type="project" value="TreeGrafter"/>
</dbReference>
<dbReference type="AlphaFoldDB" id="A0A9P4MC92"/>
<dbReference type="PANTHER" id="PTHR11462">
    <property type="entry name" value="JUN TRANSCRIPTION FACTOR-RELATED"/>
    <property type="match status" value="1"/>
</dbReference>
<dbReference type="GO" id="GO:0000978">
    <property type="term" value="F:RNA polymerase II cis-regulatory region sequence-specific DNA binding"/>
    <property type="evidence" value="ECO:0007669"/>
    <property type="project" value="TreeGrafter"/>
</dbReference>
<feature type="compositionally biased region" description="Polar residues" evidence="5">
    <location>
        <begin position="182"/>
        <end position="195"/>
    </location>
</feature>
<accession>A0A9P4MC92</accession>
<dbReference type="Pfam" id="PF07716">
    <property type="entry name" value="bZIP_2"/>
    <property type="match status" value="1"/>
</dbReference>
<dbReference type="Gene3D" id="1.20.5.170">
    <property type="match status" value="1"/>
</dbReference>
<dbReference type="InterPro" id="IPR004827">
    <property type="entry name" value="bZIP"/>
</dbReference>
<evidence type="ECO:0000313" key="8">
    <source>
        <dbReference type="Proteomes" id="UP000799772"/>
    </source>
</evidence>
<dbReference type="EMBL" id="ML978123">
    <property type="protein sequence ID" value="KAF2102207.1"/>
    <property type="molecule type" value="Genomic_DNA"/>
</dbReference>
<dbReference type="GO" id="GO:0005667">
    <property type="term" value="C:transcription regulator complex"/>
    <property type="evidence" value="ECO:0007669"/>
    <property type="project" value="TreeGrafter"/>
</dbReference>
<feature type="compositionally biased region" description="Polar residues" evidence="5">
    <location>
        <begin position="30"/>
        <end position="42"/>
    </location>
</feature>
<evidence type="ECO:0000256" key="2">
    <source>
        <dbReference type="ARBA" id="ARBA00023125"/>
    </source>
</evidence>
<feature type="region of interest" description="Disordered" evidence="5">
    <location>
        <begin position="1"/>
        <end position="42"/>
    </location>
</feature>
<keyword evidence="3" id="KW-0804">Transcription</keyword>
<dbReference type="PROSITE" id="PS50217">
    <property type="entry name" value="BZIP"/>
    <property type="match status" value="1"/>
</dbReference>
<comment type="caution">
    <text evidence="7">The sequence shown here is derived from an EMBL/GenBank/DDBJ whole genome shotgun (WGS) entry which is preliminary data.</text>
</comment>
<dbReference type="InterPro" id="IPR046347">
    <property type="entry name" value="bZIP_sf"/>
</dbReference>
<reference evidence="7" key="1">
    <citation type="journal article" date="2020" name="Stud. Mycol.">
        <title>101 Dothideomycetes genomes: a test case for predicting lifestyles and emergence of pathogens.</title>
        <authorList>
            <person name="Haridas S."/>
            <person name="Albert R."/>
            <person name="Binder M."/>
            <person name="Bloem J."/>
            <person name="Labutti K."/>
            <person name="Salamov A."/>
            <person name="Andreopoulos B."/>
            <person name="Baker S."/>
            <person name="Barry K."/>
            <person name="Bills G."/>
            <person name="Bluhm B."/>
            <person name="Cannon C."/>
            <person name="Castanera R."/>
            <person name="Culley D."/>
            <person name="Daum C."/>
            <person name="Ezra D."/>
            <person name="Gonzalez J."/>
            <person name="Henrissat B."/>
            <person name="Kuo A."/>
            <person name="Liang C."/>
            <person name="Lipzen A."/>
            <person name="Lutzoni F."/>
            <person name="Magnuson J."/>
            <person name="Mondo S."/>
            <person name="Nolan M."/>
            <person name="Ohm R."/>
            <person name="Pangilinan J."/>
            <person name="Park H.-J."/>
            <person name="Ramirez L."/>
            <person name="Alfaro M."/>
            <person name="Sun H."/>
            <person name="Tritt A."/>
            <person name="Yoshinaga Y."/>
            <person name="Zwiers L.-H."/>
            <person name="Turgeon B."/>
            <person name="Goodwin S."/>
            <person name="Spatafora J."/>
            <person name="Crous P."/>
            <person name="Grigoriev I."/>
        </authorList>
    </citation>
    <scope>NUCLEOTIDE SEQUENCE</scope>
    <source>
        <strain evidence="7">CBS 133067</strain>
    </source>
</reference>
<organism evidence="7 8">
    <name type="scientific">Rhizodiscina lignyota</name>
    <dbReference type="NCBI Taxonomy" id="1504668"/>
    <lineage>
        <taxon>Eukaryota</taxon>
        <taxon>Fungi</taxon>
        <taxon>Dikarya</taxon>
        <taxon>Ascomycota</taxon>
        <taxon>Pezizomycotina</taxon>
        <taxon>Dothideomycetes</taxon>
        <taxon>Pleosporomycetidae</taxon>
        <taxon>Aulographales</taxon>
        <taxon>Rhizodiscinaceae</taxon>
        <taxon>Rhizodiscina</taxon>
    </lineage>
</organism>
<feature type="region of interest" description="Disordered" evidence="5">
    <location>
        <begin position="162"/>
        <end position="202"/>
    </location>
</feature>